<accession>A0ACC0V250</accession>
<dbReference type="Proteomes" id="UP001163324">
    <property type="component" value="Chromosome 4"/>
</dbReference>
<keyword evidence="2" id="KW-1185">Reference proteome</keyword>
<comment type="caution">
    <text evidence="1">The sequence shown here is derived from an EMBL/GenBank/DDBJ whole genome shotgun (WGS) entry which is preliminary data.</text>
</comment>
<gene>
    <name evidence="1" type="ORF">N3K66_004741</name>
</gene>
<sequence>MRGYLFLPRNVMGLLTAFIAFTLYKSWTASSSPVMESSNGPVAGLELKLVPTGGDANPWAIDATVTNNNDYPVTILNYNSPFDPLSIKLGLFKITPEGTAEPIKYPTIAIRRIWPPKRDSLITIQPGQSHSKSFNIKEIPSSRDWDWDQFTVVLKGKWDGVWSTAADEVSQESLEDPVGSPEAHQGEFASEPVTLKRKKQS</sequence>
<evidence type="ECO:0000313" key="1">
    <source>
        <dbReference type="EMBL" id="KAI9900479.1"/>
    </source>
</evidence>
<proteinExistence type="predicted"/>
<evidence type="ECO:0000313" key="2">
    <source>
        <dbReference type="Proteomes" id="UP001163324"/>
    </source>
</evidence>
<dbReference type="EMBL" id="CM047943">
    <property type="protein sequence ID" value="KAI9900479.1"/>
    <property type="molecule type" value="Genomic_DNA"/>
</dbReference>
<name>A0ACC0V250_9HYPO</name>
<reference evidence="1" key="1">
    <citation type="submission" date="2022-10" db="EMBL/GenBank/DDBJ databases">
        <title>Complete Genome of Trichothecium roseum strain YXFP-22015, a Plant Pathogen Isolated from Citrus.</title>
        <authorList>
            <person name="Wang Y."/>
            <person name="Zhu L."/>
        </authorList>
    </citation>
    <scope>NUCLEOTIDE SEQUENCE</scope>
    <source>
        <strain evidence="1">YXFP-22015</strain>
    </source>
</reference>
<organism evidence="1 2">
    <name type="scientific">Trichothecium roseum</name>
    <dbReference type="NCBI Taxonomy" id="47278"/>
    <lineage>
        <taxon>Eukaryota</taxon>
        <taxon>Fungi</taxon>
        <taxon>Dikarya</taxon>
        <taxon>Ascomycota</taxon>
        <taxon>Pezizomycotina</taxon>
        <taxon>Sordariomycetes</taxon>
        <taxon>Hypocreomycetidae</taxon>
        <taxon>Hypocreales</taxon>
        <taxon>Hypocreales incertae sedis</taxon>
        <taxon>Trichothecium</taxon>
    </lineage>
</organism>
<protein>
    <submittedName>
        <fullName evidence="1">Uncharacterized protein</fullName>
    </submittedName>
</protein>